<name>A0A977L3P7_9CYAN</name>
<evidence type="ECO:0000313" key="1">
    <source>
        <dbReference type="EMBL" id="UXE64879.1"/>
    </source>
</evidence>
<dbReference type="EMBL" id="CP073041">
    <property type="protein sequence ID" value="UXE64879.1"/>
    <property type="molecule type" value="Genomic_DNA"/>
</dbReference>
<dbReference type="InterPro" id="IPR036188">
    <property type="entry name" value="FAD/NAD-bd_sf"/>
</dbReference>
<dbReference type="KEGG" id="wna:KA717_35615"/>
<dbReference type="AlphaFoldDB" id="A0A977L3P7"/>
<proteinExistence type="predicted"/>
<protein>
    <submittedName>
        <fullName evidence="1">Lysine N(6)-hydroxylase/L-ornithine N(5)-oxygenase family protein</fullName>
    </submittedName>
</protein>
<organism evidence="1">
    <name type="scientific">Woronichinia naegeliana WA131</name>
    <dbReference type="NCBI Taxonomy" id="2824559"/>
    <lineage>
        <taxon>Bacteria</taxon>
        <taxon>Bacillati</taxon>
        <taxon>Cyanobacteriota</taxon>
        <taxon>Cyanophyceae</taxon>
        <taxon>Synechococcales</taxon>
        <taxon>Coelosphaeriaceae</taxon>
        <taxon>Woronichinia</taxon>
    </lineage>
</organism>
<sequence length="153" mass="16765">MRSSLRPSALPPLVDIAIVGAGPQALTLVTHLLQKKKSMRDRFVVLDPSGDWLQQWQHQFAAHEILHLRSPAVHHHRSQSPCPSEFCRVALSATISPLRPAEDAAISRLLLGCHSSLEVAGAGDCYTGTEDRTVLSPVFAEVWKDIVIVSRCS</sequence>
<dbReference type="Gene3D" id="3.50.50.60">
    <property type="entry name" value="FAD/NAD(P)-binding domain"/>
    <property type="match status" value="1"/>
</dbReference>
<accession>A0A977L3P7</accession>
<gene>
    <name evidence="1" type="ORF">KA717_35615</name>
</gene>
<reference evidence="1" key="1">
    <citation type="submission" date="2021-04" db="EMBL/GenBank/DDBJ databases">
        <title>Genome sequence of Woronichinia naegeliana from Washington state freshwater lake bloom.</title>
        <authorList>
            <person name="Dreher T.W."/>
        </authorList>
    </citation>
    <scope>NUCLEOTIDE SEQUENCE</scope>
    <source>
        <strain evidence="1">WA131</strain>
    </source>
</reference>
<dbReference type="Proteomes" id="UP001065613">
    <property type="component" value="Chromosome"/>
</dbReference>